<protein>
    <recommendedName>
        <fullName evidence="2">Putative Flp pilus-assembly TadG-like N-terminal domain-containing protein</fullName>
    </recommendedName>
</protein>
<name>A0A0N8PRS2_9CHLR</name>
<dbReference type="AlphaFoldDB" id="A0A0N8PRS2"/>
<keyword evidence="1" id="KW-0812">Transmembrane</keyword>
<sequence length="322" mass="33694">MKICSRYSRKEGQSVVIFALVIVVLIGVAGLGMDGANAFNQRRNVANAADAASIAGTKELIAQRKNGTNSNTSVCQAVSDYISNHKLTQGVSVSWTASYVNSSATATQQFCDSTASPVASGSFPSSSNGRGVMVSINYTFGTMFMSLFGRSTLPATGTATALYGPLSQYTGGDVVPFTVSQNVVGQIVGHSNVEISITKLGAGNFGGVNFNPNSPNNSTANDCNSSTYKDSQSYYWCNGSPKYPVYIGEDLPGNPGMVSNSLSSEIGTRVGDVVLMPVFSGNAGTGANATFSIVGFLAVRITSYTLTGNQDDRGFRVDYVSY</sequence>
<comment type="caution">
    <text evidence="3">The sequence shown here is derived from an EMBL/GenBank/DDBJ whole genome shotgun (WGS) entry which is preliminary data.</text>
</comment>
<dbReference type="InterPro" id="IPR028087">
    <property type="entry name" value="Tad_N"/>
</dbReference>
<evidence type="ECO:0000259" key="2">
    <source>
        <dbReference type="Pfam" id="PF13400"/>
    </source>
</evidence>
<feature type="transmembrane region" description="Helical" evidence="1">
    <location>
        <begin position="12"/>
        <end position="33"/>
    </location>
</feature>
<keyword evidence="1" id="KW-1133">Transmembrane helix</keyword>
<keyword evidence="4" id="KW-1185">Reference proteome</keyword>
<accession>A0A0N8PRS2</accession>
<evidence type="ECO:0000313" key="3">
    <source>
        <dbReference type="EMBL" id="KPV50717.1"/>
    </source>
</evidence>
<reference evidence="3 4" key="1">
    <citation type="submission" date="2015-09" db="EMBL/GenBank/DDBJ databases">
        <title>Draft genome sequence of Kouleothrix aurantiaca JCM 19913.</title>
        <authorList>
            <person name="Hemp J."/>
        </authorList>
    </citation>
    <scope>NUCLEOTIDE SEQUENCE [LARGE SCALE GENOMIC DNA]</scope>
    <source>
        <strain evidence="3 4">COM-B</strain>
    </source>
</reference>
<evidence type="ECO:0000313" key="4">
    <source>
        <dbReference type="Proteomes" id="UP000050509"/>
    </source>
</evidence>
<feature type="domain" description="Putative Flp pilus-assembly TadG-like N-terminal" evidence="2">
    <location>
        <begin position="12"/>
        <end position="56"/>
    </location>
</feature>
<organism evidence="3 4">
    <name type="scientific">Kouleothrix aurantiaca</name>
    <dbReference type="NCBI Taxonomy" id="186479"/>
    <lineage>
        <taxon>Bacteria</taxon>
        <taxon>Bacillati</taxon>
        <taxon>Chloroflexota</taxon>
        <taxon>Chloroflexia</taxon>
        <taxon>Chloroflexales</taxon>
        <taxon>Roseiflexineae</taxon>
        <taxon>Roseiflexaceae</taxon>
        <taxon>Kouleothrix</taxon>
    </lineage>
</organism>
<evidence type="ECO:0000256" key="1">
    <source>
        <dbReference type="SAM" id="Phobius"/>
    </source>
</evidence>
<dbReference type="EMBL" id="LJCR01001245">
    <property type="protein sequence ID" value="KPV50717.1"/>
    <property type="molecule type" value="Genomic_DNA"/>
</dbReference>
<proteinExistence type="predicted"/>
<keyword evidence="1" id="KW-0472">Membrane</keyword>
<dbReference type="Proteomes" id="UP000050509">
    <property type="component" value="Unassembled WGS sequence"/>
</dbReference>
<feature type="non-terminal residue" evidence="3">
    <location>
        <position position="322"/>
    </location>
</feature>
<dbReference type="Pfam" id="PF13400">
    <property type="entry name" value="Tad"/>
    <property type="match status" value="1"/>
</dbReference>
<gene>
    <name evidence="3" type="ORF">SE17_25290</name>
</gene>